<proteinExistence type="predicted"/>
<organism evidence="1 2">
    <name type="scientific">Boeremia exigua</name>
    <dbReference type="NCBI Taxonomy" id="749465"/>
    <lineage>
        <taxon>Eukaryota</taxon>
        <taxon>Fungi</taxon>
        <taxon>Dikarya</taxon>
        <taxon>Ascomycota</taxon>
        <taxon>Pezizomycotina</taxon>
        <taxon>Dothideomycetes</taxon>
        <taxon>Pleosporomycetidae</taxon>
        <taxon>Pleosporales</taxon>
        <taxon>Pleosporineae</taxon>
        <taxon>Didymellaceae</taxon>
        <taxon>Boeremia</taxon>
    </lineage>
</organism>
<gene>
    <name evidence="1" type="ORF">OPT61_g8138</name>
</gene>
<evidence type="ECO:0000313" key="1">
    <source>
        <dbReference type="EMBL" id="KAJ8108488.1"/>
    </source>
</evidence>
<protein>
    <submittedName>
        <fullName evidence="1">Uncharacterized protein</fullName>
    </submittedName>
</protein>
<accession>A0ACC2I0D9</accession>
<dbReference type="Proteomes" id="UP001153331">
    <property type="component" value="Unassembled WGS sequence"/>
</dbReference>
<evidence type="ECO:0000313" key="2">
    <source>
        <dbReference type="Proteomes" id="UP001153331"/>
    </source>
</evidence>
<keyword evidence="2" id="KW-1185">Reference proteome</keyword>
<name>A0ACC2I0D9_9PLEO</name>
<comment type="caution">
    <text evidence="1">The sequence shown here is derived from an EMBL/GenBank/DDBJ whole genome shotgun (WGS) entry which is preliminary data.</text>
</comment>
<reference evidence="1" key="1">
    <citation type="submission" date="2022-11" db="EMBL/GenBank/DDBJ databases">
        <title>Genome Sequence of Boeremia exigua.</title>
        <authorList>
            <person name="Buettner E."/>
        </authorList>
    </citation>
    <scope>NUCLEOTIDE SEQUENCE</scope>
    <source>
        <strain evidence="1">CU02</strain>
    </source>
</reference>
<sequence length="1086" mass="120949">MPSMKSTEGTGRPRKRSRTSEDAGDAAITSGGKKTRGRPRVDTQDATAADRRRTQIRLAQRAYRQRKETTISSLKQQSNQLRAIIEEMNKTFLRYNDSILQAGLLQLKPGLARDVKQMVETFADCVKSSHERTLDSDEEEFGSEETLAQVPQNGAVTTPTLQVQPPTTSPDKDQSWRYATTSHAAEQPRLEASVTQAESYLTHISSSSYNLPEPDALARRYHFTANEGLDAKSIRTPHQAQALTDRHQLPQQHQQQQSLPFGLVDIPSSEQSPFLPPYIFPVNVPALGAELPPVLRHLSPKPPFHSATSMLTRTSSPDRTLQHEEVGFARRLLRASFESGSRLLSTPNVPLAIFEDRFRLTLPYSTLEEIRHRFKTYSTRELTDDLDWHITPFFRLGGAGTHYQRRDGQGVPLPAKNIWTVRQIGPSDQQLTRVENVADGRAQDFEGVDLIGFEGEWFDPHDVQGYLEEQWHCKIDSRSSFAECLVEDETAPLSNETRSPSLSHGSTSSSSGNATPPAPVPQAFNAFEPSYGLEMSSGIPPPSGFSSAPSKQSLLELSFDQTLGLDLAPGFDMGFNGSGDFSTFDLYSSSGANQLPVVRHRSKKVAWVDVQKLVDTDGLPIVLLHGKRAAACNDKRQQRRSDVLAVVQPNTSTLTPDPTTIIVKALAPVTQDPPSANPISVVNIHKRRSFTKRAHSVVPAASAGNVYQQIIEKVIQASQNDFEEFGVDQSTLDEMKQGWQDKLSALKVAQFPWDPQPEPVRQPPTVPSNVKVDHELPQVSAAQDHVNFPNAQIKTETPYQSLPPTNYPQAQAYASGGYDQNHTLAQQRAHNLVMQRQQQSNMMPQSNFPNIPQQNLHMPQQNQHMSQQQRMMTPQQQQQQQQQMQRPPQQQIPQQRLPPQPNNGNLYNSQTDGAGEGLDDWKAFLAARRAAETEEGRIAADEFMRARVDAMAMQQDSGLMVPLDSTPKGKKRRAAAIRVLQAEKAEASTSSTARGASVPGLFDGVDDDIKPGEEDPDDAINSDLDDPEDDLNDGDNSDDEMVDYMLCTYDKVQRVKNKWKCTLKDGILTTNKKEYLFHKANGEFEW</sequence>
<dbReference type="EMBL" id="JAPHNI010000742">
    <property type="protein sequence ID" value="KAJ8108488.1"/>
    <property type="molecule type" value="Genomic_DNA"/>
</dbReference>